<evidence type="ECO:0000256" key="1">
    <source>
        <dbReference type="SAM" id="Phobius"/>
    </source>
</evidence>
<protein>
    <recommendedName>
        <fullName evidence="2">Tape measure protein N-terminal domain-containing protein</fullName>
    </recommendedName>
</protein>
<evidence type="ECO:0000313" key="4">
    <source>
        <dbReference type="Proteomes" id="UP000232496"/>
    </source>
</evidence>
<dbReference type="EMBL" id="CP023198">
    <property type="protein sequence ID" value="AUE18260.1"/>
    <property type="molecule type" value="Genomic_DNA"/>
</dbReference>
<feature type="domain" description="Tape measure protein N-terminal" evidence="2">
    <location>
        <begin position="78"/>
        <end position="260"/>
    </location>
</feature>
<reference evidence="3 4" key="1">
    <citation type="submission" date="2017-09" db="EMBL/GenBank/DDBJ databases">
        <title>Comparative genomics and methylome analysis of the gut commensal Bifidobacterium breve.</title>
        <authorList>
            <person name="Bottacini F."/>
            <person name="Morrissey R."/>
            <person name="Roberts R.J."/>
            <person name="James K."/>
            <person name="van Breen J."/>
            <person name="Egan M."/>
            <person name="Lambert J."/>
            <person name="van Limpt K."/>
            <person name="Stanton C."/>
            <person name="Knol J."/>
            <person name="O' Connell Motherway M."/>
            <person name="van Sinderen D."/>
        </authorList>
    </citation>
    <scope>NUCLEOTIDE SEQUENCE [LARGE SCALE GENOMIC DNA]</scope>
    <source>
        <strain evidence="3 4">DRBB29</strain>
    </source>
</reference>
<sequence>MAYQLAQAYVQIVPSMKGVGKAIESAFAGPSKSVGQKAGDTAGGGFSRGFSAKLGMISGIAQSVAGTVIQGFAGLSSQIVEASDSTQKFASTLGFAGVSDAEIRKLTKSTQDYADKTVFGLSDIRNTTAQLAANGVPNYDKLAEAAGNLTAVAGGGADAFKSVAMVLTQTAGAGKLTTENWNQLSDAIPGASGKLQQAMLQNGAYTGNFRDAMANGEITADEFNQALMQLGMSDTAIQAATSASTMEGAMGNLEASAVKLGSTMLDSVKPALTGFIGWASDGISAATPVIQAGIQGVIGWMQDLWKALNDNGAVTAFKSAWDMIRNAIMGVVNMVIDWVKLAPPDTLANAIKFVADALNWFLAHGNTLIPIIIGIGTAFAAVKGYQALTSGLTKLTNTMNTVTTAAQGVSKGVMLMMDMGGPIAAIQQLTGKMKLAQAAQEAWSAVTKTATAVQGAFNAVMAATGGPIVWIIGLVAAIVAALTLFCTQTEVGRQLWADFTGFLQTAWQNITDFFQTTCQNITQWFSNAAANIQNGWNALTAFIGSVPGRIQVFFAGIGQWFVNKFNEVRNGIANGFNSAVSFIASIPGRILSALGNLGGLLWNAGASIMQGFLDGLKSIWHNITSFVGNIAGWIADHKGPLPYDRKLLIPAGEAIMGGFRKSLNAGWQQVQADIMGMNVGLSNGFAAPGYVYGGSGMDYTPNTGSTSNVNITNYYPQADPWPLATNDSLDKLTVGI</sequence>
<proteinExistence type="predicted"/>
<dbReference type="RefSeq" id="WP_106621512.1">
    <property type="nucleotide sequence ID" value="NZ_CP021552.1"/>
</dbReference>
<gene>
    <name evidence="3" type="ORF">DRBB29_0698</name>
</gene>
<feature type="transmembrane region" description="Helical" evidence="1">
    <location>
        <begin position="468"/>
        <end position="486"/>
    </location>
</feature>
<keyword evidence="1" id="KW-0472">Membrane</keyword>
<evidence type="ECO:0000259" key="2">
    <source>
        <dbReference type="Pfam" id="PF20155"/>
    </source>
</evidence>
<dbReference type="AlphaFoldDB" id="A0AAN1M4Z2"/>
<dbReference type="Pfam" id="PF20155">
    <property type="entry name" value="TMP_3"/>
    <property type="match status" value="1"/>
</dbReference>
<accession>A0AAN1M4Z2</accession>
<evidence type="ECO:0000313" key="3">
    <source>
        <dbReference type="EMBL" id="AUE18260.1"/>
    </source>
</evidence>
<dbReference type="Proteomes" id="UP000232496">
    <property type="component" value="Chromosome"/>
</dbReference>
<dbReference type="NCBIfam" id="TIGR02675">
    <property type="entry name" value="tape_meas_nterm"/>
    <property type="match status" value="1"/>
</dbReference>
<keyword evidence="1" id="KW-0812">Transmembrane</keyword>
<keyword evidence="1" id="KW-1133">Transmembrane helix</keyword>
<name>A0AAN1M4Z2_BIFBR</name>
<organism evidence="3 4">
    <name type="scientific">Bifidobacterium breve</name>
    <dbReference type="NCBI Taxonomy" id="1685"/>
    <lineage>
        <taxon>Bacteria</taxon>
        <taxon>Bacillati</taxon>
        <taxon>Actinomycetota</taxon>
        <taxon>Actinomycetes</taxon>
        <taxon>Bifidobacteriales</taxon>
        <taxon>Bifidobacteriaceae</taxon>
        <taxon>Bifidobacterium</taxon>
    </lineage>
</organism>
<dbReference type="InterPro" id="IPR013491">
    <property type="entry name" value="Tape_meas_N"/>
</dbReference>